<dbReference type="AlphaFoldDB" id="H7CEL2"/>
<reference evidence="3" key="1">
    <citation type="submission" date="2011-09" db="EMBL/GenBank/DDBJ databases">
        <title>Molecular cloning and sequence analysis of the cDNAs encoding toxin-like peptides from the venom glands of tarantula Grammostola rosea.</title>
        <authorList>
            <person name="Kimura T."/>
            <person name="Ono S."/>
            <person name="Kubo T."/>
        </authorList>
    </citation>
    <scope>NUCLEOTIDE SEQUENCE</scope>
    <source>
        <tissue evidence="3">Venom gland</tissue>
    </source>
</reference>
<gene>
    <name evidence="3" type="primary">GTx3-10</name>
</gene>
<proteinExistence type="evidence at transcript level"/>
<evidence type="ECO:0000256" key="1">
    <source>
        <dbReference type="SAM" id="MobiDB-lite"/>
    </source>
</evidence>
<dbReference type="Gene3D" id="2.10.80.10">
    <property type="entry name" value="Lipase, subunit A"/>
    <property type="match status" value="1"/>
</dbReference>
<feature type="region of interest" description="Disordered" evidence="1">
    <location>
        <begin position="80"/>
        <end position="111"/>
    </location>
</feature>
<accession>H7CEL2</accession>
<feature type="chain" id="PRO_5003608903" evidence="2">
    <location>
        <begin position="18"/>
        <end position="111"/>
    </location>
</feature>
<name>H7CEL2_GRARO</name>
<organism evidence="3">
    <name type="scientific">Grammostola rosea</name>
    <name type="common">Chilean rose tarantula</name>
    <name type="synonym">Grammostola spatulata</name>
    <dbReference type="NCBI Taxonomy" id="432528"/>
    <lineage>
        <taxon>Eukaryota</taxon>
        <taxon>Metazoa</taxon>
        <taxon>Ecdysozoa</taxon>
        <taxon>Arthropoda</taxon>
        <taxon>Chelicerata</taxon>
        <taxon>Arachnida</taxon>
        <taxon>Araneae</taxon>
        <taxon>Mygalomorphae</taxon>
        <taxon>Avicularoidea</taxon>
        <taxon>Theraphosidae</taxon>
        <taxon>Grammostola</taxon>
    </lineage>
</organism>
<feature type="signal peptide" evidence="2">
    <location>
        <begin position="1"/>
        <end position="17"/>
    </location>
</feature>
<feature type="compositionally biased region" description="Polar residues" evidence="1">
    <location>
        <begin position="102"/>
        <end position="111"/>
    </location>
</feature>
<dbReference type="EMBL" id="AB671310">
    <property type="protein sequence ID" value="BAL72768.1"/>
    <property type="molecule type" value="mRNA"/>
</dbReference>
<protein>
    <submittedName>
        <fullName evidence="3">Toxin-like peptide</fullName>
    </submittedName>
</protein>
<keyword evidence="2" id="KW-0732">Signal</keyword>
<evidence type="ECO:0000256" key="2">
    <source>
        <dbReference type="SAM" id="SignalP"/>
    </source>
</evidence>
<dbReference type="ArachnoServer" id="AS001905">
    <property type="toxin name" value="U4-theraphotoxin-Gr1e"/>
</dbReference>
<sequence>MKFAVVIGVFLLVCAAAQETPCGKKTCTDAECCVRGKGKGNNNEPRCHPMAKQNTPCSLPNQNETYEKVCPCESGFMRTEKPEGNSNNNKFKLRCTRGDGTATETPVESST</sequence>
<evidence type="ECO:0000313" key="3">
    <source>
        <dbReference type="EMBL" id="BAL72768.1"/>
    </source>
</evidence>